<feature type="compositionally biased region" description="Basic and acidic residues" evidence="1">
    <location>
        <begin position="52"/>
        <end position="67"/>
    </location>
</feature>
<keyword evidence="4" id="KW-1185">Reference proteome</keyword>
<proteinExistence type="predicted"/>
<organism evidence="3 5">
    <name type="scientific">Moraxella equi</name>
    <dbReference type="NCBI Taxonomy" id="60442"/>
    <lineage>
        <taxon>Bacteria</taxon>
        <taxon>Pseudomonadati</taxon>
        <taxon>Pseudomonadota</taxon>
        <taxon>Gammaproteobacteria</taxon>
        <taxon>Moraxellales</taxon>
        <taxon>Moraxellaceae</taxon>
        <taxon>Moraxella</taxon>
    </lineage>
</organism>
<reference evidence="3 5" key="2">
    <citation type="submission" date="2018-06" db="EMBL/GenBank/DDBJ databases">
        <authorList>
            <consortium name="Pathogen Informatics"/>
            <person name="Doyle S."/>
        </authorList>
    </citation>
    <scope>NUCLEOTIDE SEQUENCE [LARGE SCALE GENOMIC DNA]</scope>
    <source>
        <strain evidence="3 5">NCTC11012</strain>
    </source>
</reference>
<evidence type="ECO:0000256" key="1">
    <source>
        <dbReference type="SAM" id="MobiDB-lite"/>
    </source>
</evidence>
<evidence type="ECO:0000313" key="3">
    <source>
        <dbReference type="EMBL" id="STZ04027.1"/>
    </source>
</evidence>
<evidence type="ECO:0000313" key="4">
    <source>
        <dbReference type="Proteomes" id="UP000190777"/>
    </source>
</evidence>
<dbReference type="AlphaFoldDB" id="A0A378QT14"/>
<dbReference type="Proteomes" id="UP000254618">
    <property type="component" value="Unassembled WGS sequence"/>
</dbReference>
<dbReference type="EMBL" id="UGQF01000001">
    <property type="protein sequence ID" value="STZ04027.1"/>
    <property type="molecule type" value="Genomic_DNA"/>
</dbReference>
<dbReference type="Proteomes" id="UP000190777">
    <property type="component" value="Unassembled WGS sequence"/>
</dbReference>
<sequence length="67" mass="7674">MTNDVHDDNTSTRRIGLGQGQVTIPDDIHWGDDEIMRMFGFSEEDISGTYPDKAKLNHTKQDNKRKP</sequence>
<evidence type="ECO:0000313" key="5">
    <source>
        <dbReference type="Proteomes" id="UP000254618"/>
    </source>
</evidence>
<dbReference type="RefSeq" id="WP_079325259.1">
    <property type="nucleotide sequence ID" value="NZ_MXAP01000049.1"/>
</dbReference>
<protein>
    <submittedName>
        <fullName evidence="3">Uncharacterized protein</fullName>
    </submittedName>
</protein>
<feature type="region of interest" description="Disordered" evidence="1">
    <location>
        <begin position="46"/>
        <end position="67"/>
    </location>
</feature>
<evidence type="ECO:0000313" key="2">
    <source>
        <dbReference type="EMBL" id="OPH38842.1"/>
    </source>
</evidence>
<accession>A0A378QT14</accession>
<reference evidence="2 4" key="1">
    <citation type="submission" date="2017-03" db="EMBL/GenBank/DDBJ databases">
        <title>Draft genome sequence of Moraxella equi CCUG 4950T type strain.</title>
        <authorList>
            <person name="Salva-Serra F."/>
            <person name="Engstrom-Jakobsson H."/>
            <person name="Thorell K."/>
            <person name="Jaen-Luchoro D."/>
            <person name="Gonzales-Siles L."/>
            <person name="Karlsson R."/>
            <person name="Yazdan S."/>
            <person name="Boulund F."/>
            <person name="Johnning A."/>
            <person name="Engstrand L."/>
            <person name="Kristiansson E."/>
            <person name="Moore E."/>
        </authorList>
    </citation>
    <scope>NUCLEOTIDE SEQUENCE [LARGE SCALE GENOMIC DNA]</scope>
    <source>
        <strain evidence="2 4">CCUG 4950</strain>
    </source>
</reference>
<dbReference type="EMBL" id="MXAP01000049">
    <property type="protein sequence ID" value="OPH38842.1"/>
    <property type="molecule type" value="Genomic_DNA"/>
</dbReference>
<gene>
    <name evidence="2" type="ORF">B5J93_05340</name>
    <name evidence="3" type="ORF">NCTC11012_02289</name>
</gene>
<name>A0A378QT14_9GAMM</name>